<evidence type="ECO:0000256" key="5">
    <source>
        <dbReference type="ARBA" id="ARBA00048201"/>
    </source>
</evidence>
<sequence>MVQTHIMNVLPRRLIAQCWTNQETRISLSHFLRASTTPVAVSSSFLCSELPIRYSHILRLLSSLNTDCLQTPLIRNVAQRYLVDICSILHPSLRQTPPRAFSQTIHRLRQRQASSLIRLRYALASSTSTPRSLKLLDHINAVGLGIHFLLDQHVSWHLQTGNHAQALCPLELARQAVNDARQVCGATFDAVPEVEVKAGQADSVTHVPSIIHRMLYESILLTLHSQCVQQLGMKRRWWFERRPAPLVLDVFGGATSIGYRLTNPTACISSPLGHTIPRDPMGLPVRQNTNDDEVEWSVWSGWRMAQTLASHFGGNLDVVSADGLGSTVYLALDRDSNLLERYPVLPAVRNPDAQLDAFLYAVAEDATHHYKTTPATHHHAVSLTAAVGHA</sequence>
<dbReference type="STRING" id="4829.A0A163LQF9"/>
<gene>
    <name evidence="8" type="primary">ABSGL_00847.1 scaffold 958</name>
</gene>
<dbReference type="Proteomes" id="UP000078561">
    <property type="component" value="Unassembled WGS sequence"/>
</dbReference>
<keyword evidence="2 6" id="KW-0547">Nucleotide-binding</keyword>
<dbReference type="GO" id="GO:0005524">
    <property type="term" value="F:ATP binding"/>
    <property type="evidence" value="ECO:0007669"/>
    <property type="project" value="UniProtKB-UniRule"/>
</dbReference>
<evidence type="ECO:0000313" key="9">
    <source>
        <dbReference type="Proteomes" id="UP000078561"/>
    </source>
</evidence>
<comment type="similarity">
    <text evidence="6">Belongs to the PDK/BCKDK protein kinase family.</text>
</comment>
<dbReference type="SUPFAM" id="SSF69012">
    <property type="entry name" value="alpha-ketoacid dehydrogenase kinase, N-terminal domain"/>
    <property type="match status" value="1"/>
</dbReference>
<keyword evidence="1 6" id="KW-0808">Transferase</keyword>
<dbReference type="EC" id="2.7.11.-" evidence="6"/>
<keyword evidence="3 6" id="KW-0418">Kinase</keyword>
<keyword evidence="9" id="KW-1185">Reference proteome</keyword>
<dbReference type="InParanoid" id="A0A163LQF9"/>
<evidence type="ECO:0000256" key="2">
    <source>
        <dbReference type="ARBA" id="ARBA00022741"/>
    </source>
</evidence>
<dbReference type="PANTHER" id="PTHR11947">
    <property type="entry name" value="PYRUVATE DEHYDROGENASE KINASE"/>
    <property type="match status" value="1"/>
</dbReference>
<keyword evidence="6" id="KW-0496">Mitochondrion</keyword>
<protein>
    <recommendedName>
        <fullName evidence="6">Protein-serine/threonine kinase</fullName>
        <ecNumber evidence="6">2.7.11.-</ecNumber>
    </recommendedName>
</protein>
<dbReference type="GO" id="GO:0005759">
    <property type="term" value="C:mitochondrial matrix"/>
    <property type="evidence" value="ECO:0007669"/>
    <property type="project" value="UniProtKB-SubCell"/>
</dbReference>
<reference evidence="8" key="1">
    <citation type="submission" date="2016-04" db="EMBL/GenBank/DDBJ databases">
        <authorList>
            <person name="Evans L.H."/>
            <person name="Alamgir A."/>
            <person name="Owens N."/>
            <person name="Weber N.D."/>
            <person name="Virtaneva K."/>
            <person name="Barbian K."/>
            <person name="Babar A."/>
            <person name="Rosenke K."/>
        </authorList>
    </citation>
    <scope>NUCLEOTIDE SEQUENCE [LARGE SCALE GENOMIC DNA]</scope>
    <source>
        <strain evidence="8">CBS 101.48</strain>
    </source>
</reference>
<organism evidence="8">
    <name type="scientific">Absidia glauca</name>
    <name type="common">Pin mould</name>
    <dbReference type="NCBI Taxonomy" id="4829"/>
    <lineage>
        <taxon>Eukaryota</taxon>
        <taxon>Fungi</taxon>
        <taxon>Fungi incertae sedis</taxon>
        <taxon>Mucoromycota</taxon>
        <taxon>Mucoromycotina</taxon>
        <taxon>Mucoromycetes</taxon>
        <taxon>Mucorales</taxon>
        <taxon>Cunninghamellaceae</taxon>
        <taxon>Absidia</taxon>
    </lineage>
</organism>
<name>A0A163LQF9_ABSGL</name>
<accession>A0A163LQF9</accession>
<proteinExistence type="inferred from homology"/>
<dbReference type="GO" id="GO:0010906">
    <property type="term" value="P:regulation of glucose metabolic process"/>
    <property type="evidence" value="ECO:0007669"/>
    <property type="project" value="TreeGrafter"/>
</dbReference>
<dbReference type="AlphaFoldDB" id="A0A163LQF9"/>
<dbReference type="InterPro" id="IPR018955">
    <property type="entry name" value="BCDHK/PDK_N"/>
</dbReference>
<feature type="domain" description="Branched-chain alpha-ketoacid dehydrogenase kinase/Pyruvate dehydrogenase kinase N-terminal" evidence="7">
    <location>
        <begin position="27"/>
        <end position="161"/>
    </location>
</feature>
<dbReference type="OMA" id="MVQTHIM"/>
<dbReference type="PANTHER" id="PTHR11947:SF3">
    <property type="entry name" value="[PYRUVATE DEHYDROGENASE (ACETYL-TRANSFERRING)] KINASE, MITOCHONDRIAL"/>
    <property type="match status" value="1"/>
</dbReference>
<evidence type="ECO:0000256" key="3">
    <source>
        <dbReference type="ARBA" id="ARBA00022777"/>
    </source>
</evidence>
<comment type="subcellular location">
    <subcellularLocation>
        <location evidence="6">Mitochondrion matrix</location>
    </subcellularLocation>
</comment>
<dbReference type="InterPro" id="IPR039028">
    <property type="entry name" value="BCKD/PDK"/>
</dbReference>
<dbReference type="GO" id="GO:0004740">
    <property type="term" value="F:pyruvate dehydrogenase (acetyl-transferring) kinase activity"/>
    <property type="evidence" value="ECO:0007669"/>
    <property type="project" value="UniProtKB-EC"/>
</dbReference>
<dbReference type="OrthoDB" id="2269686at2759"/>
<evidence type="ECO:0000256" key="4">
    <source>
        <dbReference type="ARBA" id="ARBA00022840"/>
    </source>
</evidence>
<dbReference type="EMBL" id="LT550334">
    <property type="protein sequence ID" value="SAL95518.1"/>
    <property type="molecule type" value="Genomic_DNA"/>
</dbReference>
<evidence type="ECO:0000259" key="7">
    <source>
        <dbReference type="Pfam" id="PF10436"/>
    </source>
</evidence>
<dbReference type="Gene3D" id="1.20.140.20">
    <property type="entry name" value="Alpha-ketoacid/pyruvate dehydrogenase kinase, N-terminal domain"/>
    <property type="match status" value="1"/>
</dbReference>
<dbReference type="InterPro" id="IPR036784">
    <property type="entry name" value="AK/P_DHK_N_sf"/>
</dbReference>
<evidence type="ECO:0000313" key="8">
    <source>
        <dbReference type="EMBL" id="SAL95518.1"/>
    </source>
</evidence>
<evidence type="ECO:0000256" key="6">
    <source>
        <dbReference type="RuleBase" id="RU366032"/>
    </source>
</evidence>
<comment type="catalytic activity">
    <reaction evidence="5">
        <text>L-seryl-[pyruvate dehydrogenase E1 alpha subunit] + ATP = O-phospho-L-seryl-[pyruvate dehydrogenase E1 alpha subunit] + ADP + H(+)</text>
        <dbReference type="Rhea" id="RHEA:23052"/>
        <dbReference type="Rhea" id="RHEA-COMP:13689"/>
        <dbReference type="Rhea" id="RHEA-COMP:13690"/>
        <dbReference type="ChEBI" id="CHEBI:15378"/>
        <dbReference type="ChEBI" id="CHEBI:29999"/>
        <dbReference type="ChEBI" id="CHEBI:30616"/>
        <dbReference type="ChEBI" id="CHEBI:83421"/>
        <dbReference type="ChEBI" id="CHEBI:456216"/>
        <dbReference type="EC" id="2.7.11.2"/>
    </reaction>
</comment>
<keyword evidence="4 6" id="KW-0067">ATP-binding</keyword>
<evidence type="ECO:0000256" key="1">
    <source>
        <dbReference type="ARBA" id="ARBA00022679"/>
    </source>
</evidence>
<dbReference type="Pfam" id="PF10436">
    <property type="entry name" value="BCDHK_Adom3"/>
    <property type="match status" value="1"/>
</dbReference>